<feature type="compositionally biased region" description="Polar residues" evidence="1">
    <location>
        <begin position="133"/>
        <end position="142"/>
    </location>
</feature>
<evidence type="ECO:0000313" key="2">
    <source>
        <dbReference type="EMBL" id="KAF0031253.1"/>
    </source>
</evidence>
<accession>A0A6A4SAJ1</accession>
<evidence type="ECO:0000313" key="3">
    <source>
        <dbReference type="Proteomes" id="UP000438429"/>
    </source>
</evidence>
<dbReference type="AlphaFoldDB" id="A0A6A4SAJ1"/>
<organism evidence="2 3">
    <name type="scientific">Scophthalmus maximus</name>
    <name type="common">Turbot</name>
    <name type="synonym">Psetta maxima</name>
    <dbReference type="NCBI Taxonomy" id="52904"/>
    <lineage>
        <taxon>Eukaryota</taxon>
        <taxon>Metazoa</taxon>
        <taxon>Chordata</taxon>
        <taxon>Craniata</taxon>
        <taxon>Vertebrata</taxon>
        <taxon>Euteleostomi</taxon>
        <taxon>Actinopterygii</taxon>
        <taxon>Neopterygii</taxon>
        <taxon>Teleostei</taxon>
        <taxon>Neoteleostei</taxon>
        <taxon>Acanthomorphata</taxon>
        <taxon>Carangaria</taxon>
        <taxon>Pleuronectiformes</taxon>
        <taxon>Pleuronectoidei</taxon>
        <taxon>Scophthalmidae</taxon>
        <taxon>Scophthalmus</taxon>
    </lineage>
</organism>
<name>A0A6A4SAJ1_SCOMX</name>
<feature type="region of interest" description="Disordered" evidence="1">
    <location>
        <begin position="64"/>
        <end position="158"/>
    </location>
</feature>
<reference evidence="2 3" key="1">
    <citation type="submission" date="2019-06" db="EMBL/GenBank/DDBJ databases">
        <title>Draft genomes of female and male turbot (Scophthalmus maximus).</title>
        <authorList>
            <person name="Xu H."/>
            <person name="Xu X.-W."/>
            <person name="Shao C."/>
            <person name="Chen S."/>
        </authorList>
    </citation>
    <scope>NUCLEOTIDE SEQUENCE [LARGE SCALE GENOMIC DNA]</scope>
    <source>
        <strain evidence="2">Ysfricsl-2016a</strain>
        <tissue evidence="2">Blood</tissue>
    </source>
</reference>
<dbReference type="EMBL" id="VEVO01000014">
    <property type="protein sequence ID" value="KAF0031253.1"/>
    <property type="molecule type" value="Genomic_DNA"/>
</dbReference>
<gene>
    <name evidence="2" type="ORF">F2P81_015808</name>
</gene>
<sequence length="158" mass="16506">MLGATRKHGTNELSNNPRVCPRPGPREGGGHFTHLFCDVTETTCFSDAARRCLLLLLLSGHCVSSPASETSHRSHGPDGEGNPPAQRGRTRPAAELGVTAARRSVGDEEPGGAWRSLEEPGGAWRSGVGSPVSPRQSPTGLTDQVAPRLPQRGGAAEG</sequence>
<protein>
    <submittedName>
        <fullName evidence="2">Uncharacterized protein</fullName>
    </submittedName>
</protein>
<feature type="region of interest" description="Disordered" evidence="1">
    <location>
        <begin position="1"/>
        <end position="25"/>
    </location>
</feature>
<proteinExistence type="predicted"/>
<evidence type="ECO:0000256" key="1">
    <source>
        <dbReference type="SAM" id="MobiDB-lite"/>
    </source>
</evidence>
<dbReference type="Proteomes" id="UP000438429">
    <property type="component" value="Unassembled WGS sequence"/>
</dbReference>
<comment type="caution">
    <text evidence="2">The sequence shown here is derived from an EMBL/GenBank/DDBJ whole genome shotgun (WGS) entry which is preliminary data.</text>
</comment>